<evidence type="ECO:0000313" key="3">
    <source>
        <dbReference type="Proteomes" id="UP000684084"/>
    </source>
</evidence>
<protein>
    <recommendedName>
        <fullName evidence="1">Reverse transcriptase domain-containing protein</fullName>
    </recommendedName>
</protein>
<dbReference type="InterPro" id="IPR000477">
    <property type="entry name" value="RT_dom"/>
</dbReference>
<comment type="caution">
    <text evidence="2">The sequence shown here is derived from an EMBL/GenBank/DDBJ whole genome shotgun (WGS) entry which is preliminary data.</text>
</comment>
<dbReference type="PROSITE" id="PS50878">
    <property type="entry name" value="RT_POL"/>
    <property type="match status" value="1"/>
</dbReference>
<dbReference type="VEuPathDB" id="FungiDB:RhiirFUN_005457"/>
<dbReference type="EMBL" id="CAGKOT010000041">
    <property type="protein sequence ID" value="CAB5379788.1"/>
    <property type="molecule type" value="Genomic_DNA"/>
</dbReference>
<dbReference type="Pfam" id="PF00078">
    <property type="entry name" value="RVT_1"/>
    <property type="match status" value="1"/>
</dbReference>
<dbReference type="Proteomes" id="UP000684084">
    <property type="component" value="Unassembled WGS sequence"/>
</dbReference>
<evidence type="ECO:0000313" key="2">
    <source>
        <dbReference type="EMBL" id="CAB5379788.1"/>
    </source>
</evidence>
<reference evidence="2" key="1">
    <citation type="submission" date="2020-05" db="EMBL/GenBank/DDBJ databases">
        <authorList>
            <person name="Rincon C."/>
            <person name="Sanders R I."/>
            <person name="Robbins C."/>
            <person name="Chaturvedi A."/>
        </authorList>
    </citation>
    <scope>NUCLEOTIDE SEQUENCE</scope>
    <source>
        <strain evidence="2">CHB12</strain>
    </source>
</reference>
<feature type="domain" description="Reverse transcriptase" evidence="1">
    <location>
        <begin position="1"/>
        <end position="158"/>
    </location>
</feature>
<dbReference type="OrthoDB" id="2435398at2759"/>
<name>A0A916EDP8_9GLOM</name>
<accession>A0A916EDP8</accession>
<sequence length="269" mass="30807">MSSQVRIITAYGLFKGFYAGDGIDQGETILPLIWRIFYDPLLIRIKDIPKVGYRLITQWPSSEGIDINKTQHELKTSVVTYADDTAWIASNKKEMETIIGISNSFFKLNDIRINGDKSELLVWNASKDIIKTIKMGTNNNLVIANKSSQESRYLGVYIRSQAGSSHIVKRVKNEIKSMVNLLKYKKVTASQVVYINNVILMARLEYWLKCTFLTQNQCRTLHNCIILLLKQKMRITRSVNNNIFTHQGLVGMILLLQHLKTAQYADFIV</sequence>
<organism evidence="2 3">
    <name type="scientific">Rhizophagus irregularis</name>
    <dbReference type="NCBI Taxonomy" id="588596"/>
    <lineage>
        <taxon>Eukaryota</taxon>
        <taxon>Fungi</taxon>
        <taxon>Fungi incertae sedis</taxon>
        <taxon>Mucoromycota</taxon>
        <taxon>Glomeromycotina</taxon>
        <taxon>Glomeromycetes</taxon>
        <taxon>Glomerales</taxon>
        <taxon>Glomeraceae</taxon>
        <taxon>Rhizophagus</taxon>
    </lineage>
</organism>
<gene>
    <name evidence="2" type="ORF">CHRIB12_LOCUS16790</name>
</gene>
<dbReference type="AlphaFoldDB" id="A0A916EDP8"/>
<evidence type="ECO:0000259" key="1">
    <source>
        <dbReference type="PROSITE" id="PS50878"/>
    </source>
</evidence>
<proteinExistence type="predicted"/>